<keyword evidence="2" id="KW-0812">Transmembrane</keyword>
<gene>
    <name evidence="3" type="ORF">Pan216_17470</name>
</gene>
<dbReference type="InterPro" id="IPR031566">
    <property type="entry name" value="CitMHS_2"/>
</dbReference>
<feature type="transmembrane region" description="Helical" evidence="2">
    <location>
        <begin position="359"/>
        <end position="376"/>
    </location>
</feature>
<organism evidence="3 4">
    <name type="scientific">Kolteria novifilia</name>
    <dbReference type="NCBI Taxonomy" id="2527975"/>
    <lineage>
        <taxon>Bacteria</taxon>
        <taxon>Pseudomonadati</taxon>
        <taxon>Planctomycetota</taxon>
        <taxon>Planctomycetia</taxon>
        <taxon>Kolteriales</taxon>
        <taxon>Kolteriaceae</taxon>
        <taxon>Kolteria</taxon>
    </lineage>
</organism>
<feature type="transmembrane region" description="Helical" evidence="2">
    <location>
        <begin position="527"/>
        <end position="544"/>
    </location>
</feature>
<evidence type="ECO:0000313" key="4">
    <source>
        <dbReference type="Proteomes" id="UP000317093"/>
    </source>
</evidence>
<reference evidence="3 4" key="1">
    <citation type="submission" date="2019-02" db="EMBL/GenBank/DDBJ databases">
        <title>Deep-cultivation of Planctomycetes and their phenomic and genomic characterization uncovers novel biology.</title>
        <authorList>
            <person name="Wiegand S."/>
            <person name="Jogler M."/>
            <person name="Boedeker C."/>
            <person name="Pinto D."/>
            <person name="Vollmers J."/>
            <person name="Rivas-Marin E."/>
            <person name="Kohn T."/>
            <person name="Peeters S.H."/>
            <person name="Heuer A."/>
            <person name="Rast P."/>
            <person name="Oberbeckmann S."/>
            <person name="Bunk B."/>
            <person name="Jeske O."/>
            <person name="Meyerdierks A."/>
            <person name="Storesund J.E."/>
            <person name="Kallscheuer N."/>
            <person name="Luecker S."/>
            <person name="Lage O.M."/>
            <person name="Pohl T."/>
            <person name="Merkel B.J."/>
            <person name="Hornburger P."/>
            <person name="Mueller R.-W."/>
            <person name="Bruemmer F."/>
            <person name="Labrenz M."/>
            <person name="Spormann A.M."/>
            <person name="Op den Camp H."/>
            <person name="Overmann J."/>
            <person name="Amann R."/>
            <person name="Jetten M.S.M."/>
            <person name="Mascher T."/>
            <person name="Medema M.H."/>
            <person name="Devos D.P."/>
            <person name="Kaster A.-K."/>
            <person name="Ovreas L."/>
            <person name="Rohde M."/>
            <person name="Galperin M.Y."/>
            <person name="Jogler C."/>
        </authorList>
    </citation>
    <scope>NUCLEOTIDE SEQUENCE [LARGE SCALE GENOMIC DNA]</scope>
    <source>
        <strain evidence="3 4">Pan216</strain>
    </source>
</reference>
<dbReference type="AlphaFoldDB" id="A0A518B1N8"/>
<dbReference type="RefSeq" id="WP_145257437.1">
    <property type="nucleotide sequence ID" value="NZ_CP036279.1"/>
</dbReference>
<feature type="compositionally biased region" description="Basic and acidic residues" evidence="1">
    <location>
        <begin position="296"/>
        <end position="317"/>
    </location>
</feature>
<name>A0A518B1N8_9BACT</name>
<feature type="transmembrane region" description="Helical" evidence="2">
    <location>
        <begin position="102"/>
        <end position="124"/>
    </location>
</feature>
<dbReference type="EMBL" id="CP036279">
    <property type="protein sequence ID" value="QDU60894.1"/>
    <property type="molecule type" value="Genomic_DNA"/>
</dbReference>
<dbReference type="KEGG" id="knv:Pan216_17470"/>
<keyword evidence="2" id="KW-1133">Transmembrane helix</keyword>
<feature type="transmembrane region" description="Helical" evidence="2">
    <location>
        <begin position="173"/>
        <end position="198"/>
    </location>
</feature>
<dbReference type="Proteomes" id="UP000317093">
    <property type="component" value="Chromosome"/>
</dbReference>
<feature type="region of interest" description="Disordered" evidence="1">
    <location>
        <begin position="296"/>
        <end position="327"/>
    </location>
</feature>
<evidence type="ECO:0000256" key="2">
    <source>
        <dbReference type="SAM" id="Phobius"/>
    </source>
</evidence>
<protein>
    <submittedName>
        <fullName evidence="3">Citrate transporter</fullName>
    </submittedName>
</protein>
<accession>A0A518B1N8</accession>
<feature type="transmembrane region" description="Helical" evidence="2">
    <location>
        <begin position="7"/>
        <end position="27"/>
    </location>
</feature>
<feature type="transmembrane region" description="Helical" evidence="2">
    <location>
        <begin position="479"/>
        <end position="498"/>
    </location>
</feature>
<proteinExistence type="predicted"/>
<sequence>MGEELSLIWTLPFAGMLLSIGFGPLFAPHFWHHHFGKISFGWAALLAVPFVMVYGYEAVVDIVHIYALDYVPFVILVGSLFVVSGGILISGTLVGRPITNTLIILVGTALASWIGTTGASMLLIRPLLRANESRRYKIHTIVFFIFLVSNIGGALTPLGDPPLFLGFLHKVPFFWTLTNLFSPLLVASATLLVMYFAIDTFWYRKEPAEAKMAPRDPKPLRIAGKQNFILLGAILGGVLLSGYWKPTHIDLDYGALEVHDGELVILDPVEHHDEEHHGGEAEEHHGEGNTADHEFQAKDESGKPHGETKAEPTKNQDAEGEAETELSGMQVASVIPAQPLDSATAELELHGVEVPIQNIARDLILVTAAILSLLLTSKELRQANGFTWFPINEVAILFAGIFMTIVPALEILAAGKNGALAPLIANVQTPANYFWVTGVLSSFLDNAPTYLTFFNTALGRFYPGMSEGSAVPLLISEHNDFLLGIAMGAVFMGANTYIGNAPNFMVKSIAEEAGIKMPDFFSYIGKYSLPLLVPIFVLMTFLFLM</sequence>
<feature type="transmembrane region" description="Helical" evidence="2">
    <location>
        <begin position="388"/>
        <end position="413"/>
    </location>
</feature>
<feature type="transmembrane region" description="Helical" evidence="2">
    <location>
        <begin position="39"/>
        <end position="56"/>
    </location>
</feature>
<dbReference type="OrthoDB" id="9765532at2"/>
<feature type="transmembrane region" description="Helical" evidence="2">
    <location>
        <begin position="68"/>
        <end position="90"/>
    </location>
</feature>
<keyword evidence="4" id="KW-1185">Reference proteome</keyword>
<feature type="transmembrane region" description="Helical" evidence="2">
    <location>
        <begin position="136"/>
        <end position="153"/>
    </location>
</feature>
<evidence type="ECO:0000256" key="1">
    <source>
        <dbReference type="SAM" id="MobiDB-lite"/>
    </source>
</evidence>
<keyword evidence="2" id="KW-0472">Membrane</keyword>
<feature type="transmembrane region" description="Helical" evidence="2">
    <location>
        <begin position="228"/>
        <end position="244"/>
    </location>
</feature>
<dbReference type="Pfam" id="PF16980">
    <property type="entry name" value="CitMHS_2"/>
    <property type="match status" value="2"/>
</dbReference>
<evidence type="ECO:0000313" key="3">
    <source>
        <dbReference type="EMBL" id="QDU60894.1"/>
    </source>
</evidence>